<gene>
    <name evidence="1" type="ORF">BSTOLATCC_MIC43435</name>
</gene>
<proteinExistence type="predicted"/>
<dbReference type="EMBL" id="CAJZBQ010000043">
    <property type="protein sequence ID" value="CAG9327396.1"/>
    <property type="molecule type" value="Genomic_DNA"/>
</dbReference>
<dbReference type="AlphaFoldDB" id="A0AAU9JP93"/>
<accession>A0AAU9JP93</accession>
<keyword evidence="2" id="KW-1185">Reference proteome</keyword>
<dbReference type="Proteomes" id="UP001162131">
    <property type="component" value="Unassembled WGS sequence"/>
</dbReference>
<name>A0AAU9JP93_9CILI</name>
<evidence type="ECO:0000313" key="2">
    <source>
        <dbReference type="Proteomes" id="UP001162131"/>
    </source>
</evidence>
<protein>
    <submittedName>
        <fullName evidence="1">Uncharacterized protein</fullName>
    </submittedName>
</protein>
<evidence type="ECO:0000313" key="1">
    <source>
        <dbReference type="EMBL" id="CAG9327396.1"/>
    </source>
</evidence>
<sequence length="96" mass="10755">MGCAHHKMKIQIIQSVSFQEPPKRVPTTISKLILTKEKKESLFTISEASANLEDTRRLSKLFSNGTVKRALADSRRMSLLSSDGTLNQTFKSEVDC</sequence>
<organism evidence="1 2">
    <name type="scientific">Blepharisma stoltei</name>
    <dbReference type="NCBI Taxonomy" id="1481888"/>
    <lineage>
        <taxon>Eukaryota</taxon>
        <taxon>Sar</taxon>
        <taxon>Alveolata</taxon>
        <taxon>Ciliophora</taxon>
        <taxon>Postciliodesmatophora</taxon>
        <taxon>Heterotrichea</taxon>
        <taxon>Heterotrichida</taxon>
        <taxon>Blepharismidae</taxon>
        <taxon>Blepharisma</taxon>
    </lineage>
</organism>
<reference evidence="1" key="1">
    <citation type="submission" date="2021-09" db="EMBL/GenBank/DDBJ databases">
        <authorList>
            <consortium name="AG Swart"/>
            <person name="Singh M."/>
            <person name="Singh A."/>
            <person name="Seah K."/>
            <person name="Emmerich C."/>
        </authorList>
    </citation>
    <scope>NUCLEOTIDE SEQUENCE</scope>
    <source>
        <strain evidence="1">ATCC30299</strain>
    </source>
</reference>
<comment type="caution">
    <text evidence="1">The sequence shown here is derived from an EMBL/GenBank/DDBJ whole genome shotgun (WGS) entry which is preliminary data.</text>
</comment>